<dbReference type="GeneID" id="35436157"/>
<evidence type="ECO:0000313" key="7">
    <source>
        <dbReference type="EMBL" id="PHZ14712.1"/>
    </source>
</evidence>
<evidence type="ECO:0000313" key="8">
    <source>
        <dbReference type="Proteomes" id="UP000242254"/>
    </source>
</evidence>
<evidence type="ECO:0000256" key="4">
    <source>
        <dbReference type="ARBA" id="ARBA00023002"/>
    </source>
</evidence>
<dbReference type="InterPro" id="IPR010795">
    <property type="entry name" value="Prenylcys_lyase"/>
</dbReference>
<gene>
    <name evidence="7" type="ORF">RHIMIDRAFT_104942</name>
</gene>
<evidence type="ECO:0000256" key="1">
    <source>
        <dbReference type="ARBA" id="ARBA00001974"/>
    </source>
</evidence>
<protein>
    <recommendedName>
        <fullName evidence="6">Prenylcysteine lyase domain-containing protein</fullName>
    </recommendedName>
</protein>
<comment type="cofactor">
    <cofactor evidence="1">
        <name>FAD</name>
        <dbReference type="ChEBI" id="CHEBI:57692"/>
    </cofactor>
</comment>
<proteinExistence type="predicted"/>
<keyword evidence="3" id="KW-0274">FAD</keyword>
<evidence type="ECO:0000259" key="6">
    <source>
        <dbReference type="Pfam" id="PF07156"/>
    </source>
</evidence>
<dbReference type="EMBL" id="KZ303845">
    <property type="protein sequence ID" value="PHZ14712.1"/>
    <property type="molecule type" value="Genomic_DNA"/>
</dbReference>
<dbReference type="InterPro" id="IPR017046">
    <property type="entry name" value="Prenylcysteine_Oxase1"/>
</dbReference>
<keyword evidence="4" id="KW-0560">Oxidoreductase</keyword>
<dbReference type="AlphaFoldDB" id="A0A2G4T121"/>
<keyword evidence="8" id="KW-1185">Reference proteome</keyword>
<dbReference type="PANTHER" id="PTHR15944:SF0">
    <property type="entry name" value="PRENYLCYSTEINE LYASE DOMAIN-CONTAINING PROTEIN"/>
    <property type="match status" value="1"/>
</dbReference>
<evidence type="ECO:0000256" key="3">
    <source>
        <dbReference type="ARBA" id="ARBA00022827"/>
    </source>
</evidence>
<dbReference type="GO" id="GO:0030328">
    <property type="term" value="P:prenylcysteine catabolic process"/>
    <property type="evidence" value="ECO:0007669"/>
    <property type="project" value="InterPro"/>
</dbReference>
<dbReference type="RefSeq" id="XP_023468420.1">
    <property type="nucleotide sequence ID" value="XM_023605167.1"/>
</dbReference>
<keyword evidence="5" id="KW-0325">Glycoprotein</keyword>
<dbReference type="PANTHER" id="PTHR15944">
    <property type="entry name" value="FARNESYLCYSTEINE LYASE"/>
    <property type="match status" value="1"/>
</dbReference>
<feature type="domain" description="Prenylcysteine lyase" evidence="6">
    <location>
        <begin position="3"/>
        <end position="267"/>
    </location>
</feature>
<dbReference type="STRING" id="1340429.A0A2G4T121"/>
<dbReference type="GO" id="GO:0001735">
    <property type="term" value="F:prenylcysteine oxidase activity"/>
    <property type="evidence" value="ECO:0007669"/>
    <property type="project" value="InterPro"/>
</dbReference>
<dbReference type="Proteomes" id="UP000242254">
    <property type="component" value="Unassembled WGS sequence"/>
</dbReference>
<accession>A0A2G4T121</accession>
<reference evidence="7 8" key="1">
    <citation type="journal article" date="2016" name="Proc. Natl. Acad. Sci. U.S.A.">
        <title>Lipid metabolic changes in an early divergent fungus govern the establishment of a mutualistic symbiosis with endobacteria.</title>
        <authorList>
            <person name="Lastovetsky O.A."/>
            <person name="Gaspar M.L."/>
            <person name="Mondo S.J."/>
            <person name="LaButti K.M."/>
            <person name="Sandor L."/>
            <person name="Grigoriev I.V."/>
            <person name="Henry S.A."/>
            <person name="Pawlowska T.E."/>
        </authorList>
    </citation>
    <scope>NUCLEOTIDE SEQUENCE [LARGE SCALE GENOMIC DNA]</scope>
    <source>
        <strain evidence="7 8">ATCC 52813</strain>
    </source>
</reference>
<sequence length="279" mass="31884">MEAGHGTWALEEGNFKIFEEFASRSGADVRLNTKVTAVYNVTEFDQIGKPVHRYAVQTSDGAHQVFDDVVLASPLALSEIQFGFPAERHHRDYHVVHVTLVAGHINPHYFGKDSIDKTPTFVITTGHPLGKQDTQALVIILTLYQLYKVKNFQDGSAPFQTFSVHRQLDNGEQVIKIFSSHELSEEELDELFLNKSWAFRKKWHAFPELYPITDEHQFVPFVLKMEGEENGIIYTSAFENFISTMETQTIAGKNAARLLYDKWCEHRHCKLFGDGWGSY</sequence>
<evidence type="ECO:0000256" key="2">
    <source>
        <dbReference type="ARBA" id="ARBA00022630"/>
    </source>
</evidence>
<keyword evidence="2" id="KW-0285">Flavoprotein</keyword>
<dbReference type="Pfam" id="PF07156">
    <property type="entry name" value="Prenylcys_lyase"/>
    <property type="match status" value="1"/>
</dbReference>
<dbReference type="GO" id="GO:0030327">
    <property type="term" value="P:prenylated protein catabolic process"/>
    <property type="evidence" value="ECO:0007669"/>
    <property type="project" value="TreeGrafter"/>
</dbReference>
<organism evidence="7 8">
    <name type="scientific">Rhizopus microsporus ATCC 52813</name>
    <dbReference type="NCBI Taxonomy" id="1340429"/>
    <lineage>
        <taxon>Eukaryota</taxon>
        <taxon>Fungi</taxon>
        <taxon>Fungi incertae sedis</taxon>
        <taxon>Mucoromycota</taxon>
        <taxon>Mucoromycotina</taxon>
        <taxon>Mucoromycetes</taxon>
        <taxon>Mucorales</taxon>
        <taxon>Mucorineae</taxon>
        <taxon>Rhizopodaceae</taxon>
        <taxon>Rhizopus</taxon>
    </lineage>
</organism>
<name>A0A2G4T121_RHIZD</name>
<evidence type="ECO:0000256" key="5">
    <source>
        <dbReference type="ARBA" id="ARBA00023180"/>
    </source>
</evidence>